<dbReference type="AlphaFoldDB" id="A0A9P6UQT4"/>
<dbReference type="EMBL" id="JAAAIP010000548">
    <property type="protein sequence ID" value="KAG0315307.1"/>
    <property type="molecule type" value="Genomic_DNA"/>
</dbReference>
<name>A0A9P6UQT4_9FUNG</name>
<keyword evidence="1" id="KW-0175">Coiled coil</keyword>
<evidence type="ECO:0000256" key="3">
    <source>
        <dbReference type="SAM" id="SignalP"/>
    </source>
</evidence>
<feature type="region of interest" description="Disordered" evidence="2">
    <location>
        <begin position="226"/>
        <end position="293"/>
    </location>
</feature>
<gene>
    <name evidence="4" type="ORF">BGZ99_007539</name>
</gene>
<feature type="coiled-coil region" evidence="1">
    <location>
        <begin position="100"/>
        <end position="152"/>
    </location>
</feature>
<feature type="compositionally biased region" description="Low complexity" evidence="2">
    <location>
        <begin position="241"/>
        <end position="255"/>
    </location>
</feature>
<dbReference type="Proteomes" id="UP000738325">
    <property type="component" value="Unassembled WGS sequence"/>
</dbReference>
<dbReference type="OrthoDB" id="2449715at2759"/>
<keyword evidence="5" id="KW-1185">Reference proteome</keyword>
<evidence type="ECO:0000313" key="5">
    <source>
        <dbReference type="Proteomes" id="UP000738325"/>
    </source>
</evidence>
<accession>A0A9P6UQT4</accession>
<protein>
    <recommendedName>
        <fullName evidence="6">Secreted protein</fullName>
    </recommendedName>
</protein>
<sequence length="293" mass="33034">MARPTSLPRLTTKALFTPSTFVCLLALSLCSTPTATHALPISPSIPRAGRHSNAAISIDSSTNSPSAAAPPLIAPFRTVSRPINIHVDITSGQSVPLARLVEHTERFEQLLRQREQQHRQELARMQLEQDELEKVEQDRDQLLDNEEELLLDQDPATVRRRQEESLGLWMTDSDFEALQEGASTGDDNLAEGVSRQERILLTKNSLYDLYADDFEEVAITPEKEALRDTSTVRSLEQRLGAPSSSSRSRFAASYRLQRLSSPTEEEMLQWPVNNLSQFEDRQDETQDEYDEEA</sequence>
<feature type="chain" id="PRO_5040469833" description="Secreted protein" evidence="3">
    <location>
        <begin position="39"/>
        <end position="293"/>
    </location>
</feature>
<keyword evidence="3" id="KW-0732">Signal</keyword>
<evidence type="ECO:0000256" key="1">
    <source>
        <dbReference type="SAM" id="Coils"/>
    </source>
</evidence>
<comment type="caution">
    <text evidence="4">The sequence shown here is derived from an EMBL/GenBank/DDBJ whole genome shotgun (WGS) entry which is preliminary data.</text>
</comment>
<reference evidence="4" key="1">
    <citation type="journal article" date="2020" name="Fungal Divers.">
        <title>Resolving the Mortierellaceae phylogeny through synthesis of multi-gene phylogenetics and phylogenomics.</title>
        <authorList>
            <person name="Vandepol N."/>
            <person name="Liber J."/>
            <person name="Desiro A."/>
            <person name="Na H."/>
            <person name="Kennedy M."/>
            <person name="Barry K."/>
            <person name="Grigoriev I.V."/>
            <person name="Miller A.N."/>
            <person name="O'Donnell K."/>
            <person name="Stajich J.E."/>
            <person name="Bonito G."/>
        </authorList>
    </citation>
    <scope>NUCLEOTIDE SEQUENCE</scope>
    <source>
        <strain evidence="4">REB-010B</strain>
    </source>
</reference>
<organism evidence="4 5">
    <name type="scientific">Dissophora globulifera</name>
    <dbReference type="NCBI Taxonomy" id="979702"/>
    <lineage>
        <taxon>Eukaryota</taxon>
        <taxon>Fungi</taxon>
        <taxon>Fungi incertae sedis</taxon>
        <taxon>Mucoromycota</taxon>
        <taxon>Mortierellomycotina</taxon>
        <taxon>Mortierellomycetes</taxon>
        <taxon>Mortierellales</taxon>
        <taxon>Mortierellaceae</taxon>
        <taxon>Dissophora</taxon>
    </lineage>
</organism>
<feature type="signal peptide" evidence="3">
    <location>
        <begin position="1"/>
        <end position="38"/>
    </location>
</feature>
<evidence type="ECO:0000256" key="2">
    <source>
        <dbReference type="SAM" id="MobiDB-lite"/>
    </source>
</evidence>
<evidence type="ECO:0000313" key="4">
    <source>
        <dbReference type="EMBL" id="KAG0315307.1"/>
    </source>
</evidence>
<evidence type="ECO:0008006" key="6">
    <source>
        <dbReference type="Google" id="ProtNLM"/>
    </source>
</evidence>
<proteinExistence type="predicted"/>